<evidence type="ECO:0000256" key="1">
    <source>
        <dbReference type="SAM" id="Phobius"/>
    </source>
</evidence>
<reference evidence="2" key="1">
    <citation type="submission" date="2021-01" db="EMBL/GenBank/DDBJ databases">
        <title>Phytophthora aleatoria, a newly-described species from Pinus radiata is distinct from Phytophthora cactorum isolates based on comparative genomics.</title>
        <authorList>
            <person name="Mcdougal R."/>
            <person name="Panda P."/>
            <person name="Williams N."/>
            <person name="Studholme D.J."/>
        </authorList>
    </citation>
    <scope>NUCLEOTIDE SEQUENCE</scope>
    <source>
        <strain evidence="2">NZFS 4037</strain>
    </source>
</reference>
<keyword evidence="3" id="KW-1185">Reference proteome</keyword>
<proteinExistence type="predicted"/>
<dbReference type="Proteomes" id="UP000709295">
    <property type="component" value="Unassembled WGS sequence"/>
</dbReference>
<feature type="transmembrane region" description="Helical" evidence="1">
    <location>
        <begin position="35"/>
        <end position="55"/>
    </location>
</feature>
<comment type="caution">
    <text evidence="2">The sequence shown here is derived from an EMBL/GenBank/DDBJ whole genome shotgun (WGS) entry which is preliminary data.</text>
</comment>
<keyword evidence="1" id="KW-0812">Transmembrane</keyword>
<gene>
    <name evidence="2" type="ORF">JG688_00005829</name>
</gene>
<evidence type="ECO:0000313" key="2">
    <source>
        <dbReference type="EMBL" id="KAG6968423.1"/>
    </source>
</evidence>
<organism evidence="2 3">
    <name type="scientific">Phytophthora aleatoria</name>
    <dbReference type="NCBI Taxonomy" id="2496075"/>
    <lineage>
        <taxon>Eukaryota</taxon>
        <taxon>Sar</taxon>
        <taxon>Stramenopiles</taxon>
        <taxon>Oomycota</taxon>
        <taxon>Peronosporomycetes</taxon>
        <taxon>Peronosporales</taxon>
        <taxon>Peronosporaceae</taxon>
        <taxon>Phytophthora</taxon>
    </lineage>
</organism>
<dbReference type="EMBL" id="JAENGY010000240">
    <property type="protein sequence ID" value="KAG6968423.1"/>
    <property type="molecule type" value="Genomic_DNA"/>
</dbReference>
<name>A0A8J5IM20_9STRA</name>
<keyword evidence="1" id="KW-0472">Membrane</keyword>
<dbReference type="AlphaFoldDB" id="A0A8J5IM20"/>
<keyword evidence="1" id="KW-1133">Transmembrane helix</keyword>
<sequence>MGIATVVSAADAQQGKENTGVTFAETIEHLGGLPVLGGAVLLLALAYIALVEWLLPRLTYWNSGKHVAALALGKCRLPGEI</sequence>
<evidence type="ECO:0000313" key="3">
    <source>
        <dbReference type="Proteomes" id="UP000709295"/>
    </source>
</evidence>
<accession>A0A8J5IM20</accession>
<protein>
    <submittedName>
        <fullName evidence="2">Uncharacterized protein</fullName>
    </submittedName>
</protein>